<sequence length="318" mass="35994">MGLPRGMILPDGSLDGRLIATRDALYTGMNGSSVERLRLTVGGSCIFKPLTNDGQWGSELWVYKHVLPYFPPLYPRLLAASIDSQEGRHWLLFEDLGALDHTFREETAVELIRYMAWWHAFPTGGLRDGPLQGPKPPIEILAAELISDEEHVLQTGVELGVNTTYLQEVLNILKAEETPFGQEKVLSHGDLHAGNYALSDGRLIVLDWEHMHLNSPFWDLYHVLDMSHPTFPGSMTEKVRERLLDVYAAQRKRQGSKLDTELLHREYALYAAVFSIWMLRLIDGDIRRGSALWPLSALIRQRQETLTSLNQCLGRLLG</sequence>
<protein>
    <submittedName>
        <fullName evidence="2">Phosphotransferase</fullName>
    </submittedName>
</protein>
<gene>
    <name evidence="2" type="ORF">ACFFJ8_10900</name>
</gene>
<evidence type="ECO:0000259" key="1">
    <source>
        <dbReference type="Pfam" id="PF01636"/>
    </source>
</evidence>
<dbReference type="Proteomes" id="UP001589818">
    <property type="component" value="Unassembled WGS sequence"/>
</dbReference>
<dbReference type="InterPro" id="IPR002575">
    <property type="entry name" value="Aminoglycoside_PTrfase"/>
</dbReference>
<dbReference type="RefSeq" id="WP_204820231.1">
    <property type="nucleotide sequence ID" value="NZ_JANHOF010000007.1"/>
</dbReference>
<dbReference type="Gene3D" id="3.90.1200.10">
    <property type="match status" value="1"/>
</dbReference>
<evidence type="ECO:0000313" key="2">
    <source>
        <dbReference type="EMBL" id="MFC0391867.1"/>
    </source>
</evidence>
<organism evidence="2 3">
    <name type="scientific">Paenibacillus mendelii</name>
    <dbReference type="NCBI Taxonomy" id="206163"/>
    <lineage>
        <taxon>Bacteria</taxon>
        <taxon>Bacillati</taxon>
        <taxon>Bacillota</taxon>
        <taxon>Bacilli</taxon>
        <taxon>Bacillales</taxon>
        <taxon>Paenibacillaceae</taxon>
        <taxon>Paenibacillus</taxon>
    </lineage>
</organism>
<dbReference type="SUPFAM" id="SSF56112">
    <property type="entry name" value="Protein kinase-like (PK-like)"/>
    <property type="match status" value="1"/>
</dbReference>
<feature type="domain" description="Aminoglycoside phosphotransferase" evidence="1">
    <location>
        <begin position="75"/>
        <end position="233"/>
    </location>
</feature>
<accession>A0ABV6J8K8</accession>
<evidence type="ECO:0000313" key="3">
    <source>
        <dbReference type="Proteomes" id="UP001589818"/>
    </source>
</evidence>
<dbReference type="EMBL" id="JBHLVF010000013">
    <property type="protein sequence ID" value="MFC0391867.1"/>
    <property type="molecule type" value="Genomic_DNA"/>
</dbReference>
<keyword evidence="3" id="KW-1185">Reference proteome</keyword>
<comment type="caution">
    <text evidence="2">The sequence shown here is derived from an EMBL/GenBank/DDBJ whole genome shotgun (WGS) entry which is preliminary data.</text>
</comment>
<dbReference type="InterPro" id="IPR011009">
    <property type="entry name" value="Kinase-like_dom_sf"/>
</dbReference>
<proteinExistence type="predicted"/>
<name>A0ABV6J8K8_9BACL</name>
<dbReference type="Pfam" id="PF01636">
    <property type="entry name" value="APH"/>
    <property type="match status" value="1"/>
</dbReference>
<reference evidence="2 3" key="1">
    <citation type="submission" date="2024-09" db="EMBL/GenBank/DDBJ databases">
        <authorList>
            <person name="Sun Q."/>
            <person name="Mori K."/>
        </authorList>
    </citation>
    <scope>NUCLEOTIDE SEQUENCE [LARGE SCALE GENOMIC DNA]</scope>
    <source>
        <strain evidence="2 3">CCM 4839</strain>
    </source>
</reference>